<dbReference type="GO" id="GO:0003723">
    <property type="term" value="F:RNA binding"/>
    <property type="evidence" value="ECO:0007669"/>
    <property type="project" value="TreeGrafter"/>
</dbReference>
<keyword evidence="14" id="KW-1185">Reference proteome</keyword>
<dbReference type="CDD" id="cd00776">
    <property type="entry name" value="AsxRS_core"/>
    <property type="match status" value="1"/>
</dbReference>
<evidence type="ECO:0000256" key="6">
    <source>
        <dbReference type="ARBA" id="ARBA00022741"/>
    </source>
</evidence>
<evidence type="ECO:0000256" key="11">
    <source>
        <dbReference type="ARBA" id="ARBA00047904"/>
    </source>
</evidence>
<dbReference type="AlphaFoldDB" id="A0A1N6LWV1"/>
<dbReference type="InterPro" id="IPR006195">
    <property type="entry name" value="aa-tRNA-synth_II"/>
</dbReference>
<dbReference type="InterPro" id="IPR004523">
    <property type="entry name" value="Asp-tRNA_synthase_2"/>
</dbReference>
<evidence type="ECO:0000256" key="1">
    <source>
        <dbReference type="ARBA" id="ARBA00004496"/>
    </source>
</evidence>
<dbReference type="GO" id="GO:0006422">
    <property type="term" value="P:aspartyl-tRNA aminoacylation"/>
    <property type="evidence" value="ECO:0007669"/>
    <property type="project" value="InterPro"/>
</dbReference>
<evidence type="ECO:0000259" key="12">
    <source>
        <dbReference type="PROSITE" id="PS50862"/>
    </source>
</evidence>
<evidence type="ECO:0000256" key="3">
    <source>
        <dbReference type="ARBA" id="ARBA00012841"/>
    </source>
</evidence>
<sequence length="511" mass="58875">MKREDNIQPPKKQPTARQLEEIERFALLNTKADNFTECDFGYLPLIVNYKEENKRKFLSLARDKPTAEDEVWIRGRLNDTRGKGSLSFIVIRQYGETIQCVLDAKNPPITKNTIKWVNSVPPESIIDVFGIVRIPNIPIESTTIKYEISVRKIFCVSKAANELPFQLFDANKPEADESDPDIIRVNPDTRLDNRILDLRTNLSQSVFRIQSACVNLFRTYLLDNEFIEIHTPKLLSGNSEGGSSVFTLKYFNRDACLAQSPQLYKQMAVMGDFSRVFEIGPVFRAENSNTHRHLCEFTGLDLEMSIYEDYNEIIDLVDQMFKYIFTGLQNKCTKELESVKKLYPNIKPFEFINNTPKFHFNEAVAILNEEGVKVEDDFSTEQERQFGKIVKQKYNTDYYIIHSYPDTARPFYTMPKENIALGTNSFDFFMRGEEILSGAQRIHDPFMLIERIKEKGIDPETVTAYIDAFKLGAYPHGGCGIGLERLVMLYLGIGNVRKTCMFPRDPKRLTP</sequence>
<dbReference type="SUPFAM" id="SSF55681">
    <property type="entry name" value="Class II aaRS and biotin synthetases"/>
    <property type="match status" value="1"/>
</dbReference>
<dbReference type="InterPro" id="IPR012340">
    <property type="entry name" value="NA-bd_OB-fold"/>
</dbReference>
<proteinExistence type="inferred from homology"/>
<evidence type="ECO:0000256" key="7">
    <source>
        <dbReference type="ARBA" id="ARBA00022840"/>
    </source>
</evidence>
<dbReference type="PANTHER" id="PTHR43450">
    <property type="entry name" value="ASPARTYL-TRNA SYNTHETASE"/>
    <property type="match status" value="1"/>
</dbReference>
<dbReference type="FunFam" id="3.30.930.10:FF:000013">
    <property type="entry name" value="Aspartate--tRNA ligase, cytoplasmic"/>
    <property type="match status" value="1"/>
</dbReference>
<keyword evidence="5 13" id="KW-0436">Ligase</keyword>
<organism evidence="13 14">
    <name type="scientific">Babesia microti (strain RI)</name>
    <dbReference type="NCBI Taxonomy" id="1133968"/>
    <lineage>
        <taxon>Eukaryota</taxon>
        <taxon>Sar</taxon>
        <taxon>Alveolata</taxon>
        <taxon>Apicomplexa</taxon>
        <taxon>Aconoidasida</taxon>
        <taxon>Piroplasmida</taxon>
        <taxon>Babesiidae</taxon>
        <taxon>Babesia</taxon>
    </lineage>
</organism>
<evidence type="ECO:0000256" key="8">
    <source>
        <dbReference type="ARBA" id="ARBA00022917"/>
    </source>
</evidence>
<dbReference type="GeneID" id="24423464"/>
<dbReference type="InterPro" id="IPR004365">
    <property type="entry name" value="NA-bd_OB_tRNA"/>
</dbReference>
<keyword evidence="6" id="KW-0547">Nucleotide-binding</keyword>
<evidence type="ECO:0000313" key="14">
    <source>
        <dbReference type="Proteomes" id="UP000002899"/>
    </source>
</evidence>
<dbReference type="NCBIfam" id="TIGR00458">
    <property type="entry name" value="aspS_nondisc"/>
    <property type="match status" value="1"/>
</dbReference>
<accession>A0A1N6LWV1</accession>
<reference evidence="13 14" key="1">
    <citation type="journal article" date="2012" name="Nucleic Acids Res.">
        <title>Sequencing of the smallest Apicomplexan genome from the human pathogen Babesia microti.</title>
        <authorList>
            <person name="Cornillot E."/>
            <person name="Hadj-Kaddour K."/>
            <person name="Dassouli A."/>
            <person name="Noel B."/>
            <person name="Ranwez V."/>
            <person name="Vacherie B."/>
            <person name="Augagneur Y."/>
            <person name="Bres V."/>
            <person name="Duclos A."/>
            <person name="Randazzo S."/>
            <person name="Carcy B."/>
            <person name="Debierre-Grockiego F."/>
            <person name="Delbecq S."/>
            <person name="Moubri-Menage K."/>
            <person name="Shams-Eldin H."/>
            <person name="Usmani-Brown S."/>
            <person name="Bringaud F."/>
            <person name="Wincker P."/>
            <person name="Vivares C.P."/>
            <person name="Schwarz R.T."/>
            <person name="Schetters T.P."/>
            <person name="Krause P.J."/>
            <person name="Gorenflot A."/>
            <person name="Berry V."/>
            <person name="Barbe V."/>
            <person name="Ben Mamoun C."/>
        </authorList>
    </citation>
    <scope>NUCLEOTIDE SEQUENCE [LARGE SCALE GENOMIC DNA]</scope>
    <source>
        <strain evidence="13 14">RI</strain>
    </source>
</reference>
<dbReference type="InterPro" id="IPR045864">
    <property type="entry name" value="aa-tRNA-synth_II/BPL/LPL"/>
</dbReference>
<dbReference type="NCBIfam" id="NF003483">
    <property type="entry name" value="PRK05159.1"/>
    <property type="match status" value="1"/>
</dbReference>
<comment type="catalytic activity">
    <reaction evidence="11">
        <text>tRNA(Asp) + L-aspartate + ATP = L-aspartyl-tRNA(Asp) + AMP + diphosphate</text>
        <dbReference type="Rhea" id="RHEA:19649"/>
        <dbReference type="Rhea" id="RHEA-COMP:9660"/>
        <dbReference type="Rhea" id="RHEA-COMP:9678"/>
        <dbReference type="ChEBI" id="CHEBI:29991"/>
        <dbReference type="ChEBI" id="CHEBI:30616"/>
        <dbReference type="ChEBI" id="CHEBI:33019"/>
        <dbReference type="ChEBI" id="CHEBI:78442"/>
        <dbReference type="ChEBI" id="CHEBI:78516"/>
        <dbReference type="ChEBI" id="CHEBI:456215"/>
        <dbReference type="EC" id="6.1.1.12"/>
    </reaction>
</comment>
<dbReference type="VEuPathDB" id="PiroplasmaDB:BMR1_01G01960"/>
<dbReference type="GO" id="GO:0005829">
    <property type="term" value="C:cytosol"/>
    <property type="evidence" value="ECO:0007669"/>
    <property type="project" value="TreeGrafter"/>
</dbReference>
<keyword evidence="8" id="KW-0648">Protein biosynthesis</keyword>
<feature type="domain" description="Aminoacyl-transfer RNA synthetases class-II family profile" evidence="12">
    <location>
        <begin position="207"/>
        <end position="511"/>
    </location>
</feature>
<dbReference type="PROSITE" id="PS50862">
    <property type="entry name" value="AA_TRNA_LIGASE_II"/>
    <property type="match status" value="1"/>
</dbReference>
<dbReference type="GO" id="GO:0017101">
    <property type="term" value="C:aminoacyl-tRNA synthetase multienzyme complex"/>
    <property type="evidence" value="ECO:0007669"/>
    <property type="project" value="TreeGrafter"/>
</dbReference>
<protein>
    <recommendedName>
        <fullName evidence="3">aspartate--tRNA ligase</fullName>
        <ecNumber evidence="3">6.1.1.12</ecNumber>
    </recommendedName>
    <alternativeName>
        <fullName evidence="10">Aspartyl-tRNA synthetase</fullName>
    </alternativeName>
</protein>
<dbReference type="EC" id="6.1.1.12" evidence="3"/>
<dbReference type="Proteomes" id="UP000002899">
    <property type="component" value="Chromosome I"/>
</dbReference>
<dbReference type="PRINTS" id="PR01042">
    <property type="entry name" value="TRNASYNTHASP"/>
</dbReference>
<evidence type="ECO:0000256" key="2">
    <source>
        <dbReference type="ARBA" id="ARBA00005312"/>
    </source>
</evidence>
<dbReference type="OrthoDB" id="372395at2759"/>
<dbReference type="KEGG" id="bmic:BMR1_01G01960"/>
<dbReference type="InterPro" id="IPR004364">
    <property type="entry name" value="Aa-tRNA-synt_II"/>
</dbReference>
<dbReference type="SUPFAM" id="SSF50249">
    <property type="entry name" value="Nucleic acid-binding proteins"/>
    <property type="match status" value="1"/>
</dbReference>
<dbReference type="Gene3D" id="3.30.930.10">
    <property type="entry name" value="Bira Bifunctional Protein, Domain 2"/>
    <property type="match status" value="1"/>
</dbReference>
<dbReference type="InterPro" id="IPR002312">
    <property type="entry name" value="Asp/Asn-tRNA-synth_IIb"/>
</dbReference>
<evidence type="ECO:0000313" key="13">
    <source>
        <dbReference type="EMBL" id="SIO73341.1"/>
    </source>
</evidence>
<evidence type="ECO:0000256" key="5">
    <source>
        <dbReference type="ARBA" id="ARBA00022598"/>
    </source>
</evidence>
<evidence type="ECO:0000256" key="10">
    <source>
        <dbReference type="ARBA" id="ARBA00033155"/>
    </source>
</evidence>
<keyword evidence="7" id="KW-0067">ATP-binding</keyword>
<evidence type="ECO:0000256" key="9">
    <source>
        <dbReference type="ARBA" id="ARBA00023146"/>
    </source>
</evidence>
<dbReference type="EMBL" id="FO082871">
    <property type="protein sequence ID" value="SIO73341.1"/>
    <property type="molecule type" value="Genomic_DNA"/>
</dbReference>
<reference evidence="13 14" key="2">
    <citation type="journal article" date="2013" name="PLoS ONE">
        <title>Whole genome mapping and re-organization of the nuclear and mitochondrial genomes of Babesia microti isolates.</title>
        <authorList>
            <person name="Cornillot E."/>
            <person name="Dassouli A."/>
            <person name="Garg A."/>
            <person name="Pachikara N."/>
            <person name="Randazzo S."/>
            <person name="Depoix D."/>
            <person name="Carcy B."/>
            <person name="Delbecq S."/>
            <person name="Frutos R."/>
            <person name="Silva J.C."/>
            <person name="Sutton R."/>
            <person name="Krause P.J."/>
            <person name="Mamoun C.B."/>
        </authorList>
    </citation>
    <scope>NUCLEOTIDE SEQUENCE [LARGE SCALE GENOMIC DNA]</scope>
    <source>
        <strain evidence="13 14">RI</strain>
    </source>
</reference>
<dbReference type="HAMAP" id="MF_02075">
    <property type="entry name" value="Asp_tRNA_synth_type2"/>
    <property type="match status" value="1"/>
</dbReference>
<dbReference type="Pfam" id="PF00152">
    <property type="entry name" value="tRNA-synt_2"/>
    <property type="match status" value="1"/>
</dbReference>
<keyword evidence="9" id="KW-0030">Aminoacyl-tRNA synthetase</keyword>
<dbReference type="RefSeq" id="XP_021337443.1">
    <property type="nucleotide sequence ID" value="XM_021482846.1"/>
</dbReference>
<name>A0A1N6LWV1_BABMR</name>
<comment type="similarity">
    <text evidence="2">Belongs to the class-II aminoacyl-tRNA synthetase family. Type 2 subfamily.</text>
</comment>
<keyword evidence="4" id="KW-0963">Cytoplasm</keyword>
<reference evidence="13 14" key="3">
    <citation type="journal article" date="2016" name="Sci. Rep.">
        <title>Genome-wide diversity and gene expression profiling of Babesia microti isolates identify polymorphic genes that mediate host-pathogen interactions.</title>
        <authorList>
            <person name="Silva J.C."/>
            <person name="Cornillot E."/>
            <person name="McCracken C."/>
            <person name="Usmani-Brown S."/>
            <person name="Dwivedi A."/>
            <person name="Ifeonu O.O."/>
            <person name="Crabtree J."/>
            <person name="Gotia H.T."/>
            <person name="Virji A.Z."/>
            <person name="Reynes C."/>
            <person name="Colinge J."/>
            <person name="Kumar V."/>
            <person name="Lawres L."/>
            <person name="Pazzi J.E."/>
            <person name="Pablo J.V."/>
            <person name="Hung C."/>
            <person name="Brancato J."/>
            <person name="Kumari P."/>
            <person name="Orvis J."/>
            <person name="Tretina K."/>
            <person name="Chibucos M."/>
            <person name="Ott S."/>
            <person name="Sadzewicz L."/>
            <person name="Sengamalay N."/>
            <person name="Shetty A.C."/>
            <person name="Su Q."/>
            <person name="Tallon L."/>
            <person name="Fraser C.M."/>
            <person name="Frutos R."/>
            <person name="Molina D.M."/>
            <person name="Krause P.J."/>
            <person name="Ben Mamoun C."/>
        </authorList>
    </citation>
    <scope>NUCLEOTIDE SEQUENCE [LARGE SCALE GENOMIC DNA]</scope>
    <source>
        <strain evidence="13 14">RI</strain>
    </source>
</reference>
<dbReference type="GO" id="GO:0004815">
    <property type="term" value="F:aspartate-tRNA ligase activity"/>
    <property type="evidence" value="ECO:0007669"/>
    <property type="project" value="UniProtKB-EC"/>
</dbReference>
<dbReference type="Gene3D" id="2.40.50.140">
    <property type="entry name" value="Nucleic acid-binding proteins"/>
    <property type="match status" value="1"/>
</dbReference>
<dbReference type="CDD" id="cd04320">
    <property type="entry name" value="AspRS_cyto_N"/>
    <property type="match status" value="1"/>
</dbReference>
<dbReference type="Pfam" id="PF01336">
    <property type="entry name" value="tRNA_anti-codon"/>
    <property type="match status" value="1"/>
</dbReference>
<dbReference type="GO" id="GO:0005524">
    <property type="term" value="F:ATP binding"/>
    <property type="evidence" value="ECO:0007669"/>
    <property type="project" value="UniProtKB-KW"/>
</dbReference>
<gene>
    <name evidence="13" type="ORF">BMR1_01G01960</name>
</gene>
<comment type="subcellular location">
    <subcellularLocation>
        <location evidence="1">Cytoplasm</location>
    </subcellularLocation>
</comment>
<evidence type="ECO:0000256" key="4">
    <source>
        <dbReference type="ARBA" id="ARBA00022490"/>
    </source>
</evidence>
<dbReference type="PANTHER" id="PTHR43450:SF1">
    <property type="entry name" value="ASPARTATE--TRNA LIGASE, CYTOPLASMIC"/>
    <property type="match status" value="1"/>
</dbReference>